<gene>
    <name evidence="3" type="ORF">AKJ09_05757</name>
</gene>
<dbReference type="Gene3D" id="3.40.30.10">
    <property type="entry name" value="Glutaredoxin"/>
    <property type="match status" value="1"/>
</dbReference>
<evidence type="ECO:0000259" key="2">
    <source>
        <dbReference type="PROSITE" id="PS50405"/>
    </source>
</evidence>
<dbReference type="SFLD" id="SFLDG01150">
    <property type="entry name" value="Main.1:_Beta-like"/>
    <property type="match status" value="1"/>
</dbReference>
<evidence type="ECO:0000259" key="1">
    <source>
        <dbReference type="PROSITE" id="PS50404"/>
    </source>
</evidence>
<proteinExistence type="predicted"/>
<feature type="domain" description="GST C-terminal" evidence="2">
    <location>
        <begin position="83"/>
        <end position="195"/>
    </location>
</feature>
<dbReference type="CDD" id="cd03057">
    <property type="entry name" value="GST_N_Beta"/>
    <property type="match status" value="1"/>
</dbReference>
<dbReference type="Proteomes" id="UP000064967">
    <property type="component" value="Chromosome"/>
</dbReference>
<organism evidence="3 4">
    <name type="scientific">Labilithrix luteola</name>
    <dbReference type="NCBI Taxonomy" id="1391654"/>
    <lineage>
        <taxon>Bacteria</taxon>
        <taxon>Pseudomonadati</taxon>
        <taxon>Myxococcota</taxon>
        <taxon>Polyangia</taxon>
        <taxon>Polyangiales</taxon>
        <taxon>Labilitrichaceae</taxon>
        <taxon>Labilithrix</taxon>
    </lineage>
</organism>
<dbReference type="CDD" id="cd03188">
    <property type="entry name" value="GST_C_Beta"/>
    <property type="match status" value="1"/>
</dbReference>
<dbReference type="SUPFAM" id="SSF47616">
    <property type="entry name" value="GST C-terminal domain-like"/>
    <property type="match status" value="1"/>
</dbReference>
<dbReference type="OrthoDB" id="8772754at2"/>
<dbReference type="PROSITE" id="PS50404">
    <property type="entry name" value="GST_NTER"/>
    <property type="match status" value="1"/>
</dbReference>
<dbReference type="PROSITE" id="PS50405">
    <property type="entry name" value="GST_CTER"/>
    <property type="match status" value="1"/>
</dbReference>
<feature type="domain" description="GST N-terminal" evidence="1">
    <location>
        <begin position="1"/>
        <end position="80"/>
    </location>
</feature>
<protein>
    <submittedName>
        <fullName evidence="3">Glutathione S-transferase</fullName>
    </submittedName>
</protein>
<reference evidence="3 4" key="1">
    <citation type="submission" date="2015-08" db="EMBL/GenBank/DDBJ databases">
        <authorList>
            <person name="Babu N.S."/>
            <person name="Beckwith C.J."/>
            <person name="Beseler K.G."/>
            <person name="Brison A."/>
            <person name="Carone J.V."/>
            <person name="Caskin T.P."/>
            <person name="Diamond M."/>
            <person name="Durham M.E."/>
            <person name="Foxe J.M."/>
            <person name="Go M."/>
            <person name="Henderson B.A."/>
            <person name="Jones I.B."/>
            <person name="McGettigan J.A."/>
            <person name="Micheletti S.J."/>
            <person name="Nasrallah M.E."/>
            <person name="Ortiz D."/>
            <person name="Piller C.R."/>
            <person name="Privatt S.R."/>
            <person name="Schneider S.L."/>
            <person name="Sharp S."/>
            <person name="Smith T.C."/>
            <person name="Stanton J.D."/>
            <person name="Ullery H.E."/>
            <person name="Wilson R.J."/>
            <person name="Serrano M.G."/>
            <person name="Buck G."/>
            <person name="Lee V."/>
            <person name="Wang Y."/>
            <person name="Carvalho R."/>
            <person name="Voegtly L."/>
            <person name="Shi R."/>
            <person name="Duckworth R."/>
            <person name="Johnson A."/>
            <person name="Loviza R."/>
            <person name="Walstead R."/>
            <person name="Shah Z."/>
            <person name="Kiflezghi M."/>
            <person name="Wade K."/>
            <person name="Ball S.L."/>
            <person name="Bradley K.W."/>
            <person name="Asai D.J."/>
            <person name="Bowman C.A."/>
            <person name="Russell D.A."/>
            <person name="Pope W.H."/>
            <person name="Jacobs-Sera D."/>
            <person name="Hendrix R.W."/>
            <person name="Hatfull G.F."/>
        </authorList>
    </citation>
    <scope>NUCLEOTIDE SEQUENCE [LARGE SCALE GENOMIC DNA]</scope>
    <source>
        <strain evidence="3 4">DSM 27648</strain>
    </source>
</reference>
<dbReference type="SFLD" id="SFLDG00358">
    <property type="entry name" value="Main_(cytGST)"/>
    <property type="match status" value="1"/>
</dbReference>
<dbReference type="AlphaFoldDB" id="A0A0K1PZY8"/>
<dbReference type="Pfam" id="PF13409">
    <property type="entry name" value="GST_N_2"/>
    <property type="match status" value="1"/>
</dbReference>
<keyword evidence="4" id="KW-1185">Reference proteome</keyword>
<dbReference type="InterPro" id="IPR036249">
    <property type="entry name" value="Thioredoxin-like_sf"/>
</dbReference>
<dbReference type="EMBL" id="CP012333">
    <property type="protein sequence ID" value="AKU99093.1"/>
    <property type="molecule type" value="Genomic_DNA"/>
</dbReference>
<dbReference type="KEGG" id="llu:AKJ09_05757"/>
<evidence type="ECO:0000313" key="3">
    <source>
        <dbReference type="EMBL" id="AKU99093.1"/>
    </source>
</evidence>
<accession>A0A0K1PZY8</accession>
<sequence length="195" mass="21516">MILYYVSGACSLANHIALIEANMAYELVSIGRDKRTDDGRDFLTINPKGCVPTLELDDGTVLTENLAILAYIGEQQGALLPAAGLARWRALEATSFMTTEVHGNFKPLFYPDTTQAEKDTARHKLVKHFATLATQLGNRPFLLGEQMTIADPYLFVMLRWAANFGIEVSGRFGTYLARMTSLPSVARALAEERLS</sequence>
<dbReference type="InterPro" id="IPR010987">
    <property type="entry name" value="Glutathione-S-Trfase_C-like"/>
</dbReference>
<dbReference type="SFLD" id="SFLDS00019">
    <property type="entry name" value="Glutathione_Transferase_(cytos"/>
    <property type="match status" value="1"/>
</dbReference>
<dbReference type="PANTHER" id="PTHR44051:SF8">
    <property type="entry name" value="GLUTATHIONE S-TRANSFERASE GSTA"/>
    <property type="match status" value="1"/>
</dbReference>
<dbReference type="InterPro" id="IPR040079">
    <property type="entry name" value="Glutathione_S-Trfase"/>
</dbReference>
<evidence type="ECO:0000313" key="4">
    <source>
        <dbReference type="Proteomes" id="UP000064967"/>
    </source>
</evidence>
<dbReference type="Gene3D" id="1.20.1050.10">
    <property type="match status" value="1"/>
</dbReference>
<dbReference type="RefSeq" id="WP_146650365.1">
    <property type="nucleotide sequence ID" value="NZ_CP012333.1"/>
</dbReference>
<dbReference type="SUPFAM" id="SSF52833">
    <property type="entry name" value="Thioredoxin-like"/>
    <property type="match status" value="1"/>
</dbReference>
<dbReference type="Pfam" id="PF13410">
    <property type="entry name" value="GST_C_2"/>
    <property type="match status" value="1"/>
</dbReference>
<dbReference type="GO" id="GO:0016740">
    <property type="term" value="F:transferase activity"/>
    <property type="evidence" value="ECO:0007669"/>
    <property type="project" value="UniProtKB-KW"/>
</dbReference>
<dbReference type="InterPro" id="IPR036282">
    <property type="entry name" value="Glutathione-S-Trfase_C_sf"/>
</dbReference>
<dbReference type="STRING" id="1391654.AKJ09_05757"/>
<name>A0A0K1PZY8_9BACT</name>
<dbReference type="InterPro" id="IPR004045">
    <property type="entry name" value="Glutathione_S-Trfase_N"/>
</dbReference>
<dbReference type="PANTHER" id="PTHR44051">
    <property type="entry name" value="GLUTATHIONE S-TRANSFERASE-RELATED"/>
    <property type="match status" value="1"/>
</dbReference>
<keyword evidence="3" id="KW-0808">Transferase</keyword>